<dbReference type="AlphaFoldDB" id="A0AA88HKK2"/>
<feature type="compositionally biased region" description="Pro residues" evidence="1">
    <location>
        <begin position="244"/>
        <end position="254"/>
    </location>
</feature>
<keyword evidence="2" id="KW-0472">Membrane</keyword>
<feature type="transmembrane region" description="Helical" evidence="2">
    <location>
        <begin position="727"/>
        <end position="745"/>
    </location>
</feature>
<keyword evidence="3" id="KW-0732">Signal</keyword>
<proteinExistence type="predicted"/>
<keyword evidence="5" id="KW-1185">Reference proteome</keyword>
<feature type="region of interest" description="Disordered" evidence="1">
    <location>
        <begin position="505"/>
        <end position="536"/>
    </location>
</feature>
<evidence type="ECO:0000256" key="2">
    <source>
        <dbReference type="SAM" id="Phobius"/>
    </source>
</evidence>
<dbReference type="EMBL" id="JAVRJZ010000019">
    <property type="protein sequence ID" value="KAK2707401.1"/>
    <property type="molecule type" value="Genomic_DNA"/>
</dbReference>
<feature type="chain" id="PRO_5041743128" evidence="3">
    <location>
        <begin position="19"/>
        <end position="995"/>
    </location>
</feature>
<dbReference type="Proteomes" id="UP001187531">
    <property type="component" value="Unassembled WGS sequence"/>
</dbReference>
<keyword evidence="2" id="KW-1133">Transmembrane helix</keyword>
<evidence type="ECO:0000313" key="5">
    <source>
        <dbReference type="Proteomes" id="UP001187531"/>
    </source>
</evidence>
<feature type="compositionally biased region" description="Polar residues" evidence="1">
    <location>
        <begin position="693"/>
        <end position="702"/>
    </location>
</feature>
<feature type="signal peptide" evidence="3">
    <location>
        <begin position="1"/>
        <end position="18"/>
    </location>
</feature>
<feature type="transmembrane region" description="Helical" evidence="2">
    <location>
        <begin position="944"/>
        <end position="965"/>
    </location>
</feature>
<feature type="compositionally biased region" description="Basic residues" evidence="1">
    <location>
        <begin position="640"/>
        <end position="679"/>
    </location>
</feature>
<name>A0AA88HKK2_ARTSF</name>
<evidence type="ECO:0000256" key="1">
    <source>
        <dbReference type="SAM" id="MobiDB-lite"/>
    </source>
</evidence>
<organism evidence="4 5">
    <name type="scientific">Artemia franciscana</name>
    <name type="common">Brine shrimp</name>
    <name type="synonym">Artemia sanfranciscana</name>
    <dbReference type="NCBI Taxonomy" id="6661"/>
    <lineage>
        <taxon>Eukaryota</taxon>
        <taxon>Metazoa</taxon>
        <taxon>Ecdysozoa</taxon>
        <taxon>Arthropoda</taxon>
        <taxon>Crustacea</taxon>
        <taxon>Branchiopoda</taxon>
        <taxon>Anostraca</taxon>
        <taxon>Artemiidae</taxon>
        <taxon>Artemia</taxon>
    </lineage>
</organism>
<sequence>MTFLLKLLFLCFITVGATDDEDFYYDISEEIGEDFPSSSDIPSKKTYMPINHLTISDITRSSEVTTRSWIKPSKVNFIEARIGKPVLSNQYNSEQRNLLRETRESTSVPVKKVSNTTIIWVQTTPMKPATNATPSPKLSAMLNTIAEQVRSNIQTGRIVNNPTFESSPSIDHKQHTLEYVSVSQVVTSTPKGTLEKNTTEWWPTKFVFAAPTTTTSYMNKETAITQPHEYLKNKLSTKPINPTRRPPSNLPPSRLPFFGTTKPPNKANEKTPLYSPFLVVTKKKDEVDNKTTSFTTKEQFKLEESHSDTKINLLNLFQATKTTESPSREAETTLSSNKEIEDYVYVNIWNVVDGKLHLSQQQKIPATLFGNMQFKDGAMFQPGDIPSAVMKVVESPVSKTPLSIQVTSSSLSVSDLTTRSPLLVGEGNIRTLPPSIVIHNENSFAVSNGFPEKGFKISEEKTSATPEPVFIIRPGFTSERLLSTTTKPRFKTRTTTGRKFIDSMHQGTTASPENSLLNSEVLTTKSKRRRRPTRRKTTFKPLTTVTAKPLKLSAMESLIENHLSSLSTPDLFKLLSDPSIFNGTHLTITDLSNINAFRLPKPSSEGETIIHTFPLVKNVTSYMETNSNQEKLQTTPIKTSKIKTKANKKPKPKVQSKKHTRKAQRRKPTRKIQSKKALRKTQIPKGSVKQIIITPQGTYSNPSRRKQQIVRNRGSSRFGNLASGNKMMLGFAAAPSLALALPYIAPMLGRKKRGSDTILQKYRTINILPSGYNHLVYKGNSLNRKTFNRVKRDTDNEARSIENYEDYYYDAEQAAEEVPSLLSPFLTEKDQSNELPTTIVPIKSTYTKPLAVDISPFLTRMNMTQKQYYQLFLRPPLEIPDKYTDDSISVFAETQKPRKKKNKVKQIPIDNGSEAEDVENDNTRTVDLNRFFAKKGKKTSILNYFPYYAIPLIGFLGPLAILGGAGRKKRSVDSAEKMSSEFLISPIERLFHKYK</sequence>
<reference evidence="4" key="1">
    <citation type="submission" date="2023-07" db="EMBL/GenBank/DDBJ databases">
        <title>Chromosome-level genome assembly of Artemia franciscana.</title>
        <authorList>
            <person name="Jo E."/>
        </authorList>
    </citation>
    <scope>NUCLEOTIDE SEQUENCE</scope>
    <source>
        <tissue evidence="4">Whole body</tissue>
    </source>
</reference>
<evidence type="ECO:0000313" key="4">
    <source>
        <dbReference type="EMBL" id="KAK2707401.1"/>
    </source>
</evidence>
<comment type="caution">
    <text evidence="4">The sequence shown here is derived from an EMBL/GenBank/DDBJ whole genome shotgun (WGS) entry which is preliminary data.</text>
</comment>
<gene>
    <name evidence="4" type="ORF">QYM36_015184</name>
</gene>
<feature type="region of interest" description="Disordered" evidence="1">
    <location>
        <begin position="626"/>
        <end position="706"/>
    </location>
</feature>
<protein>
    <submittedName>
        <fullName evidence="4">Uncharacterized protein</fullName>
    </submittedName>
</protein>
<evidence type="ECO:0000256" key="3">
    <source>
        <dbReference type="SAM" id="SignalP"/>
    </source>
</evidence>
<accession>A0AA88HKK2</accession>
<keyword evidence="2" id="KW-0812">Transmembrane</keyword>
<feature type="compositionally biased region" description="Polar residues" evidence="1">
    <location>
        <begin position="505"/>
        <end position="521"/>
    </location>
</feature>
<feature type="compositionally biased region" description="Basic residues" evidence="1">
    <location>
        <begin position="525"/>
        <end position="536"/>
    </location>
</feature>
<feature type="region of interest" description="Disordered" evidence="1">
    <location>
        <begin position="236"/>
        <end position="255"/>
    </location>
</feature>